<feature type="compositionally biased region" description="Polar residues" evidence="1">
    <location>
        <begin position="1"/>
        <end position="12"/>
    </location>
</feature>
<dbReference type="Proteomes" id="UP001610563">
    <property type="component" value="Unassembled WGS sequence"/>
</dbReference>
<feature type="compositionally biased region" description="Low complexity" evidence="1">
    <location>
        <begin position="43"/>
        <end position="60"/>
    </location>
</feature>
<gene>
    <name evidence="2" type="ORF">BJX66DRAFT_314215</name>
</gene>
<feature type="compositionally biased region" description="Pro residues" evidence="1">
    <location>
        <begin position="29"/>
        <end position="42"/>
    </location>
</feature>
<comment type="caution">
    <text evidence="2">The sequence shown here is derived from an EMBL/GenBank/DDBJ whole genome shotgun (WGS) entry which is preliminary data.</text>
</comment>
<accession>A0ABR4FR63</accession>
<dbReference type="EMBL" id="JBFTWV010000135">
    <property type="protein sequence ID" value="KAL2785741.1"/>
    <property type="molecule type" value="Genomic_DNA"/>
</dbReference>
<dbReference type="PRINTS" id="PR01217">
    <property type="entry name" value="PRICHEXTENSN"/>
</dbReference>
<evidence type="ECO:0000313" key="2">
    <source>
        <dbReference type="EMBL" id="KAL2785741.1"/>
    </source>
</evidence>
<evidence type="ECO:0000256" key="1">
    <source>
        <dbReference type="SAM" id="MobiDB-lite"/>
    </source>
</evidence>
<name>A0ABR4FR63_9EURO</name>
<reference evidence="2 3" key="1">
    <citation type="submission" date="2024-07" db="EMBL/GenBank/DDBJ databases">
        <title>Section-level genome sequencing and comparative genomics of Aspergillus sections Usti and Cavernicolus.</title>
        <authorList>
            <consortium name="Lawrence Berkeley National Laboratory"/>
            <person name="Nybo J.L."/>
            <person name="Vesth T.C."/>
            <person name="Theobald S."/>
            <person name="Frisvad J.C."/>
            <person name="Larsen T.O."/>
            <person name="Kjaerboelling I."/>
            <person name="Rothschild-Mancinelli K."/>
            <person name="Lyhne E.K."/>
            <person name="Kogle M.E."/>
            <person name="Barry K."/>
            <person name="Clum A."/>
            <person name="Na H."/>
            <person name="Ledsgaard L."/>
            <person name="Lin J."/>
            <person name="Lipzen A."/>
            <person name="Kuo A."/>
            <person name="Riley R."/>
            <person name="Mondo S."/>
            <person name="Labutti K."/>
            <person name="Haridas S."/>
            <person name="Pangalinan J."/>
            <person name="Salamov A.A."/>
            <person name="Simmons B.A."/>
            <person name="Magnuson J.K."/>
            <person name="Chen J."/>
            <person name="Drula E."/>
            <person name="Henrissat B."/>
            <person name="Wiebenga A."/>
            <person name="Lubbers R.J."/>
            <person name="Gomes A.C."/>
            <person name="Makela M.R."/>
            <person name="Stajich J."/>
            <person name="Grigoriev I.V."/>
            <person name="Mortensen U.H."/>
            <person name="De Vries R.P."/>
            <person name="Baker S.E."/>
            <person name="Andersen M.R."/>
        </authorList>
    </citation>
    <scope>NUCLEOTIDE SEQUENCE [LARGE SCALE GENOMIC DNA]</scope>
    <source>
        <strain evidence="2 3">CBS 209.92</strain>
    </source>
</reference>
<feature type="compositionally biased region" description="Basic and acidic residues" evidence="1">
    <location>
        <begin position="150"/>
        <end position="173"/>
    </location>
</feature>
<feature type="compositionally biased region" description="Pro residues" evidence="1">
    <location>
        <begin position="98"/>
        <end position="118"/>
    </location>
</feature>
<evidence type="ECO:0000313" key="3">
    <source>
        <dbReference type="Proteomes" id="UP001610563"/>
    </source>
</evidence>
<protein>
    <submittedName>
        <fullName evidence="2">Uncharacterized protein</fullName>
    </submittedName>
</protein>
<keyword evidence="3" id="KW-1185">Reference proteome</keyword>
<organism evidence="2 3">
    <name type="scientific">Aspergillus keveii</name>
    <dbReference type="NCBI Taxonomy" id="714993"/>
    <lineage>
        <taxon>Eukaryota</taxon>
        <taxon>Fungi</taxon>
        <taxon>Dikarya</taxon>
        <taxon>Ascomycota</taxon>
        <taxon>Pezizomycotina</taxon>
        <taxon>Eurotiomycetes</taxon>
        <taxon>Eurotiomycetidae</taxon>
        <taxon>Eurotiales</taxon>
        <taxon>Aspergillaceae</taxon>
        <taxon>Aspergillus</taxon>
        <taxon>Aspergillus subgen. Nidulantes</taxon>
    </lineage>
</organism>
<sequence>MMNYQKYYQTPSTYPPHTISTQPTNDPRIAPPLPPAQPPPPSVVVGPHPRPTATTAAPSPQQQPAPPLSAPSYSHRPLRPSYDQLEQQQPARHEMPRSAPPPPAAYSYPPPDGPPSRVPHPADSVYASYRRGEHGYRISQANHGSRKKPHRDEGGHGDSKSHRRTLSDRERRAVVVPQESESRDFQ</sequence>
<proteinExistence type="predicted"/>
<feature type="region of interest" description="Disordered" evidence="1">
    <location>
        <begin position="1"/>
        <end position="186"/>
    </location>
</feature>